<keyword evidence="1" id="KW-0812">Transmembrane</keyword>
<evidence type="ECO:0000256" key="1">
    <source>
        <dbReference type="SAM" id="Phobius"/>
    </source>
</evidence>
<feature type="transmembrane region" description="Helical" evidence="1">
    <location>
        <begin position="23"/>
        <end position="44"/>
    </location>
</feature>
<dbReference type="eggNOG" id="COG0591">
    <property type="taxonomic scope" value="Bacteria"/>
</dbReference>
<comment type="caution">
    <text evidence="2">The sequence shown here is derived from an EMBL/GenBank/DDBJ whole genome shotgun (WGS) entry which is preliminary data.</text>
</comment>
<name>A0A073K9Q5_9BACI</name>
<dbReference type="InterPro" id="IPR038377">
    <property type="entry name" value="Na/Glc_symporter_sf"/>
</dbReference>
<evidence type="ECO:0008006" key="4">
    <source>
        <dbReference type="Google" id="ProtNLM"/>
    </source>
</evidence>
<dbReference type="EMBL" id="JOTM01000019">
    <property type="protein sequence ID" value="KEK23192.1"/>
    <property type="molecule type" value="Genomic_DNA"/>
</dbReference>
<keyword evidence="1" id="KW-0472">Membrane</keyword>
<keyword evidence="1" id="KW-1133">Transmembrane helix</keyword>
<evidence type="ECO:0000313" key="3">
    <source>
        <dbReference type="Proteomes" id="UP000027778"/>
    </source>
</evidence>
<protein>
    <recommendedName>
        <fullName evidence="4">Sodium:proline symporter</fullName>
    </recommendedName>
</protein>
<gene>
    <name evidence="2" type="ORF">BAGA_10580</name>
</gene>
<keyword evidence="3" id="KW-1185">Reference proteome</keyword>
<dbReference type="Proteomes" id="UP000027778">
    <property type="component" value="Unassembled WGS sequence"/>
</dbReference>
<reference evidence="2 3" key="1">
    <citation type="submission" date="2014-06" db="EMBL/GenBank/DDBJ databases">
        <title>Draft genome sequence of Bacillus gaemokensis JCM 15801 (MCCC 1A00707).</title>
        <authorList>
            <person name="Lai Q."/>
            <person name="Liu Y."/>
            <person name="Shao Z."/>
        </authorList>
    </citation>
    <scope>NUCLEOTIDE SEQUENCE [LARGE SCALE GENOMIC DNA]</scope>
    <source>
        <strain evidence="2 3">JCM 15801</strain>
    </source>
</reference>
<dbReference type="AlphaFoldDB" id="A0A073K9Q5"/>
<accession>A0A073K9Q5</accession>
<dbReference type="STRING" id="574375.AZF08_22925"/>
<organism evidence="2 3">
    <name type="scientific">Bacillus gaemokensis</name>
    <dbReference type="NCBI Taxonomy" id="574375"/>
    <lineage>
        <taxon>Bacteria</taxon>
        <taxon>Bacillati</taxon>
        <taxon>Bacillota</taxon>
        <taxon>Bacilli</taxon>
        <taxon>Bacillales</taxon>
        <taxon>Bacillaceae</taxon>
        <taxon>Bacillus</taxon>
        <taxon>Bacillus cereus group</taxon>
    </lineage>
</organism>
<proteinExistence type="predicted"/>
<evidence type="ECO:0000313" key="2">
    <source>
        <dbReference type="EMBL" id="KEK23192.1"/>
    </source>
</evidence>
<dbReference type="Gene3D" id="1.20.1730.10">
    <property type="entry name" value="Sodium/glucose cotransporter"/>
    <property type="match status" value="1"/>
</dbReference>
<sequence length="68" mass="7592">MAGMLVGATVVITWVQIPNLKEIMYEMVPGFSLSLLAVIIVSLLTKEPTKSIHREFNEMETVLEQATE</sequence>